<keyword evidence="3 6" id="KW-0812">Transmembrane</keyword>
<reference evidence="7 8" key="1">
    <citation type="submission" date="2016-10" db="EMBL/GenBank/DDBJ databases">
        <authorList>
            <person name="Varghese N."/>
            <person name="Submissions S."/>
        </authorList>
    </citation>
    <scope>NUCLEOTIDE SEQUENCE [LARGE SCALE GENOMIC DNA]</scope>
    <source>
        <strain evidence="7 8">DSM 16392</strain>
    </source>
</reference>
<keyword evidence="4 6" id="KW-1133">Transmembrane helix</keyword>
<feature type="transmembrane region" description="Helical" evidence="6">
    <location>
        <begin position="75"/>
        <end position="92"/>
    </location>
</feature>
<evidence type="ECO:0000256" key="5">
    <source>
        <dbReference type="ARBA" id="ARBA00023136"/>
    </source>
</evidence>
<evidence type="ECO:0000313" key="7">
    <source>
        <dbReference type="EMBL" id="SFK36545.1"/>
    </source>
</evidence>
<comment type="subcellular location">
    <subcellularLocation>
        <location evidence="1">Membrane</location>
        <topology evidence="1">Multi-pass membrane protein</topology>
    </subcellularLocation>
</comment>
<dbReference type="Proteomes" id="UP000199598">
    <property type="component" value="Unassembled WGS sequence"/>
</dbReference>
<evidence type="ECO:0000256" key="1">
    <source>
        <dbReference type="ARBA" id="ARBA00004141"/>
    </source>
</evidence>
<dbReference type="Pfam" id="PF07947">
    <property type="entry name" value="YhhN"/>
    <property type="match status" value="1"/>
</dbReference>
<evidence type="ECO:0000256" key="2">
    <source>
        <dbReference type="ARBA" id="ARBA00007375"/>
    </source>
</evidence>
<evidence type="ECO:0000256" key="4">
    <source>
        <dbReference type="ARBA" id="ARBA00022989"/>
    </source>
</evidence>
<keyword evidence="8" id="KW-1185">Reference proteome</keyword>
<organism evidence="7 8">
    <name type="scientific">Pseudovibrio ascidiaceicola</name>
    <dbReference type="NCBI Taxonomy" id="285279"/>
    <lineage>
        <taxon>Bacteria</taxon>
        <taxon>Pseudomonadati</taxon>
        <taxon>Pseudomonadota</taxon>
        <taxon>Alphaproteobacteria</taxon>
        <taxon>Hyphomicrobiales</taxon>
        <taxon>Stappiaceae</taxon>
        <taxon>Pseudovibrio</taxon>
    </lineage>
</organism>
<gene>
    <name evidence="7" type="ORF">SAMN04488518_104291</name>
</gene>
<comment type="caution">
    <text evidence="7">The sequence shown here is derived from an EMBL/GenBank/DDBJ whole genome shotgun (WGS) entry which is preliminary data.</text>
</comment>
<feature type="transmembrane region" description="Helical" evidence="6">
    <location>
        <begin position="104"/>
        <end position="124"/>
    </location>
</feature>
<proteinExistence type="inferred from homology"/>
<dbReference type="InterPro" id="IPR012506">
    <property type="entry name" value="TMEM86B-like"/>
</dbReference>
<dbReference type="RefSeq" id="WP_159437954.1">
    <property type="nucleotide sequence ID" value="NZ_FOSK01000004.1"/>
</dbReference>
<feature type="transmembrane region" description="Helical" evidence="6">
    <location>
        <begin position="154"/>
        <end position="174"/>
    </location>
</feature>
<feature type="transmembrane region" description="Helical" evidence="6">
    <location>
        <begin position="186"/>
        <end position="205"/>
    </location>
</feature>
<evidence type="ECO:0000256" key="6">
    <source>
        <dbReference type="SAM" id="Phobius"/>
    </source>
</evidence>
<protein>
    <submittedName>
        <fullName evidence="7">Uncharacterized membrane protein YhhN</fullName>
    </submittedName>
</protein>
<feature type="transmembrane region" description="Helical" evidence="6">
    <location>
        <begin position="130"/>
        <end position="147"/>
    </location>
</feature>
<dbReference type="EMBL" id="FOSK01000004">
    <property type="protein sequence ID" value="SFK36545.1"/>
    <property type="molecule type" value="Genomic_DNA"/>
</dbReference>
<evidence type="ECO:0000256" key="3">
    <source>
        <dbReference type="ARBA" id="ARBA00022692"/>
    </source>
</evidence>
<accession>A0A1I3YXI8</accession>
<sequence>MRQVIFLISFSLALAYGVYFCWQDPSLLKTVVKTTALGVIALWAFVTQAPLLLALALTTSSVGDAALAVPGDIRFLVGLCSFAIAHVFYIVLFSRKIRHFDSRIFVLSGAALSVLVLSTGWWLLPFSGDLMIPVAIYIILIATMGGMAAQVGGWVLVGALAFMMSDTLLAIQLFRLDDISPLQLPVSVALWTLYYCGQMLIFLAITRHRVSVSKFS</sequence>
<name>A0A1I3YXI8_9HYPH</name>
<keyword evidence="5 6" id="KW-0472">Membrane</keyword>
<dbReference type="PANTHER" id="PTHR31885:SF6">
    <property type="entry name" value="GH04784P"/>
    <property type="match status" value="1"/>
</dbReference>
<dbReference type="PANTHER" id="PTHR31885">
    <property type="entry name" value="GH04784P"/>
    <property type="match status" value="1"/>
</dbReference>
<comment type="similarity">
    <text evidence="2">Belongs to the TMEM86 family.</text>
</comment>
<evidence type="ECO:0000313" key="8">
    <source>
        <dbReference type="Proteomes" id="UP000199598"/>
    </source>
</evidence>